<evidence type="ECO:0000256" key="5">
    <source>
        <dbReference type="SAM" id="MobiDB-lite"/>
    </source>
</evidence>
<keyword evidence="3" id="KW-0804">Transcription</keyword>
<reference evidence="7 8" key="1">
    <citation type="submission" date="2024-06" db="EMBL/GenBank/DDBJ databases">
        <title>The Natural Products Discovery Center: Release of the First 8490 Sequenced Strains for Exploring Actinobacteria Biosynthetic Diversity.</title>
        <authorList>
            <person name="Kalkreuter E."/>
            <person name="Kautsar S.A."/>
            <person name="Yang D."/>
            <person name="Bader C.D."/>
            <person name="Teijaro C.N."/>
            <person name="Fluegel L."/>
            <person name="Davis C.M."/>
            <person name="Simpson J.R."/>
            <person name="Lauterbach L."/>
            <person name="Steele A.D."/>
            <person name="Gui C."/>
            <person name="Meng S."/>
            <person name="Li G."/>
            <person name="Viehrig K."/>
            <person name="Ye F."/>
            <person name="Su P."/>
            <person name="Kiefer A.F."/>
            <person name="Nichols A."/>
            <person name="Cepeda A.J."/>
            <person name="Yan W."/>
            <person name="Fan B."/>
            <person name="Jiang Y."/>
            <person name="Adhikari A."/>
            <person name="Zheng C.-J."/>
            <person name="Schuster L."/>
            <person name="Cowan T.M."/>
            <person name="Smanski M.J."/>
            <person name="Chevrette M.G."/>
            <person name="De Carvalho L.P.S."/>
            <person name="Shen B."/>
        </authorList>
    </citation>
    <scope>NUCLEOTIDE SEQUENCE [LARGE SCALE GENOMIC DNA]</scope>
    <source>
        <strain evidence="7 8">NPDC049574</strain>
    </source>
</reference>
<dbReference type="Gene3D" id="1.10.357.10">
    <property type="entry name" value="Tetracycline Repressor, domain 2"/>
    <property type="match status" value="1"/>
</dbReference>
<sequence>MTNETGRRRAPAMTPEQRREMIVRAALPLVVEHGTSVTTAQVARAAGIGEGTVFRAFGDKDALLDACMAEALRPDDTLAHIASVSMELPLAERLIEAAEAMRGYLSRMGAVAGALAASGGLRRGDPTAPAAREGESREEHLRRGADARQASIAAHQEVLAGLFEPERDTLKLPPDRLALAFQMLVLSAGRHNPDTLTTAELVDLFLHGALTTG</sequence>
<proteinExistence type="predicted"/>
<dbReference type="PANTHER" id="PTHR30055">
    <property type="entry name" value="HTH-TYPE TRANSCRIPTIONAL REGULATOR RUTR"/>
    <property type="match status" value="1"/>
</dbReference>
<organism evidence="7 8">
    <name type="scientific">Nonomuraea bangladeshensis</name>
    <dbReference type="NCBI Taxonomy" id="404385"/>
    <lineage>
        <taxon>Bacteria</taxon>
        <taxon>Bacillati</taxon>
        <taxon>Actinomycetota</taxon>
        <taxon>Actinomycetes</taxon>
        <taxon>Streptosporangiales</taxon>
        <taxon>Streptosporangiaceae</taxon>
        <taxon>Nonomuraea</taxon>
    </lineage>
</organism>
<evidence type="ECO:0000256" key="1">
    <source>
        <dbReference type="ARBA" id="ARBA00023015"/>
    </source>
</evidence>
<feature type="region of interest" description="Disordered" evidence="5">
    <location>
        <begin position="122"/>
        <end position="146"/>
    </location>
</feature>
<dbReference type="EMBL" id="JBFARM010000008">
    <property type="protein sequence ID" value="MEV4289250.1"/>
    <property type="molecule type" value="Genomic_DNA"/>
</dbReference>
<evidence type="ECO:0000256" key="3">
    <source>
        <dbReference type="ARBA" id="ARBA00023163"/>
    </source>
</evidence>
<feature type="DNA-binding region" description="H-T-H motif" evidence="4">
    <location>
        <begin position="38"/>
        <end position="57"/>
    </location>
</feature>
<feature type="domain" description="HTH tetR-type" evidence="6">
    <location>
        <begin position="16"/>
        <end position="75"/>
    </location>
</feature>
<accession>A0ABV3H9V5</accession>
<dbReference type="InterPro" id="IPR050109">
    <property type="entry name" value="HTH-type_TetR-like_transc_reg"/>
</dbReference>
<dbReference type="InterPro" id="IPR001647">
    <property type="entry name" value="HTH_TetR"/>
</dbReference>
<feature type="compositionally biased region" description="Basic and acidic residues" evidence="5">
    <location>
        <begin position="132"/>
        <end position="146"/>
    </location>
</feature>
<keyword evidence="8" id="KW-1185">Reference proteome</keyword>
<dbReference type="Proteomes" id="UP001552427">
    <property type="component" value="Unassembled WGS sequence"/>
</dbReference>
<evidence type="ECO:0000256" key="4">
    <source>
        <dbReference type="PROSITE-ProRule" id="PRU00335"/>
    </source>
</evidence>
<name>A0ABV3H9V5_9ACTN</name>
<evidence type="ECO:0000256" key="2">
    <source>
        <dbReference type="ARBA" id="ARBA00023125"/>
    </source>
</evidence>
<dbReference type="InterPro" id="IPR009057">
    <property type="entry name" value="Homeodomain-like_sf"/>
</dbReference>
<dbReference type="PANTHER" id="PTHR30055:SF234">
    <property type="entry name" value="HTH-TYPE TRANSCRIPTIONAL REGULATOR BETI"/>
    <property type="match status" value="1"/>
</dbReference>
<dbReference type="Pfam" id="PF00440">
    <property type="entry name" value="TetR_N"/>
    <property type="match status" value="1"/>
</dbReference>
<dbReference type="SUPFAM" id="SSF46689">
    <property type="entry name" value="Homeodomain-like"/>
    <property type="match status" value="1"/>
</dbReference>
<protein>
    <submittedName>
        <fullName evidence="7">TetR/AcrR family transcriptional regulator</fullName>
    </submittedName>
</protein>
<evidence type="ECO:0000313" key="8">
    <source>
        <dbReference type="Proteomes" id="UP001552427"/>
    </source>
</evidence>
<dbReference type="RefSeq" id="WP_364455121.1">
    <property type="nucleotide sequence ID" value="NZ_JBFARM010000008.1"/>
</dbReference>
<keyword evidence="1" id="KW-0805">Transcription regulation</keyword>
<evidence type="ECO:0000259" key="6">
    <source>
        <dbReference type="PROSITE" id="PS50977"/>
    </source>
</evidence>
<gene>
    <name evidence="7" type="ORF">AB0K40_27395</name>
</gene>
<keyword evidence="2 4" id="KW-0238">DNA-binding</keyword>
<evidence type="ECO:0000313" key="7">
    <source>
        <dbReference type="EMBL" id="MEV4289250.1"/>
    </source>
</evidence>
<dbReference type="PROSITE" id="PS50977">
    <property type="entry name" value="HTH_TETR_2"/>
    <property type="match status" value="1"/>
</dbReference>
<comment type="caution">
    <text evidence="7">The sequence shown here is derived from an EMBL/GenBank/DDBJ whole genome shotgun (WGS) entry which is preliminary data.</text>
</comment>
<dbReference type="PRINTS" id="PR00455">
    <property type="entry name" value="HTHTETR"/>
</dbReference>